<proteinExistence type="predicted"/>
<dbReference type="Proteomes" id="UP000184063">
    <property type="component" value="Unassembled WGS sequence"/>
</dbReference>
<accession>A0A1M3T7G9</accession>
<reference evidence="2" key="1">
    <citation type="journal article" date="2017" name="Genome Biol.">
        <title>Comparative genomics reveals high biological diversity and specific adaptations in the industrially and medically important fungal genus Aspergillus.</title>
        <authorList>
            <person name="de Vries R.P."/>
            <person name="Riley R."/>
            <person name="Wiebenga A."/>
            <person name="Aguilar-Osorio G."/>
            <person name="Amillis S."/>
            <person name="Uchima C.A."/>
            <person name="Anderluh G."/>
            <person name="Asadollahi M."/>
            <person name="Askin M."/>
            <person name="Barry K."/>
            <person name="Battaglia E."/>
            <person name="Bayram O."/>
            <person name="Benocci T."/>
            <person name="Braus-Stromeyer S.A."/>
            <person name="Caldana C."/>
            <person name="Canovas D."/>
            <person name="Cerqueira G.C."/>
            <person name="Chen F."/>
            <person name="Chen W."/>
            <person name="Choi C."/>
            <person name="Clum A."/>
            <person name="Dos Santos R.A."/>
            <person name="Damasio A.R."/>
            <person name="Diallinas G."/>
            <person name="Emri T."/>
            <person name="Fekete E."/>
            <person name="Flipphi M."/>
            <person name="Freyberg S."/>
            <person name="Gallo A."/>
            <person name="Gournas C."/>
            <person name="Habgood R."/>
            <person name="Hainaut M."/>
            <person name="Harispe M.L."/>
            <person name="Henrissat B."/>
            <person name="Hilden K.S."/>
            <person name="Hope R."/>
            <person name="Hossain A."/>
            <person name="Karabika E."/>
            <person name="Karaffa L."/>
            <person name="Karanyi Z."/>
            <person name="Krasevec N."/>
            <person name="Kuo A."/>
            <person name="Kusch H."/>
            <person name="LaButti K."/>
            <person name="Lagendijk E.L."/>
            <person name="Lapidus A."/>
            <person name="Levasseur A."/>
            <person name="Lindquist E."/>
            <person name="Lipzen A."/>
            <person name="Logrieco A.F."/>
            <person name="MacCabe A."/>
            <person name="Maekelae M.R."/>
            <person name="Malavazi I."/>
            <person name="Melin P."/>
            <person name="Meyer V."/>
            <person name="Mielnichuk N."/>
            <person name="Miskei M."/>
            <person name="Molnar A.P."/>
            <person name="Mule G."/>
            <person name="Ngan C.Y."/>
            <person name="Orejas M."/>
            <person name="Orosz E."/>
            <person name="Ouedraogo J.P."/>
            <person name="Overkamp K.M."/>
            <person name="Park H.-S."/>
            <person name="Perrone G."/>
            <person name="Piumi F."/>
            <person name="Punt P.J."/>
            <person name="Ram A.F."/>
            <person name="Ramon A."/>
            <person name="Rauscher S."/>
            <person name="Record E."/>
            <person name="Riano-Pachon D.M."/>
            <person name="Robert V."/>
            <person name="Roehrig J."/>
            <person name="Ruller R."/>
            <person name="Salamov A."/>
            <person name="Salih N.S."/>
            <person name="Samson R.A."/>
            <person name="Sandor E."/>
            <person name="Sanguinetti M."/>
            <person name="Schuetze T."/>
            <person name="Sepcic K."/>
            <person name="Shelest E."/>
            <person name="Sherlock G."/>
            <person name="Sophianopoulou V."/>
            <person name="Squina F.M."/>
            <person name="Sun H."/>
            <person name="Susca A."/>
            <person name="Todd R.B."/>
            <person name="Tsang A."/>
            <person name="Unkles S.E."/>
            <person name="van de Wiele N."/>
            <person name="van Rossen-Uffink D."/>
            <person name="Oliveira J.V."/>
            <person name="Vesth T.C."/>
            <person name="Visser J."/>
            <person name="Yu J.-H."/>
            <person name="Zhou M."/>
            <person name="Andersen M.R."/>
            <person name="Archer D.B."/>
            <person name="Baker S.E."/>
            <person name="Benoit I."/>
            <person name="Brakhage A.A."/>
            <person name="Braus G.H."/>
            <person name="Fischer R."/>
            <person name="Frisvad J.C."/>
            <person name="Goldman G.H."/>
            <person name="Houbraken J."/>
            <person name="Oakley B."/>
            <person name="Pocsi I."/>
            <person name="Scazzocchio C."/>
            <person name="Seiboth B."/>
            <person name="vanKuyk P.A."/>
            <person name="Wortman J."/>
            <person name="Dyer P.S."/>
            <person name="Grigoriev I.V."/>
        </authorList>
    </citation>
    <scope>NUCLEOTIDE SEQUENCE [LARGE SCALE GENOMIC DNA]</scope>
    <source>
        <strain evidence="2">CBS 106.47</strain>
    </source>
</reference>
<organism evidence="1 2">
    <name type="scientific">Aspergillus luchuensis (strain CBS 106.47)</name>
    <dbReference type="NCBI Taxonomy" id="1137211"/>
    <lineage>
        <taxon>Eukaryota</taxon>
        <taxon>Fungi</taxon>
        <taxon>Dikarya</taxon>
        <taxon>Ascomycota</taxon>
        <taxon>Pezizomycotina</taxon>
        <taxon>Eurotiomycetes</taxon>
        <taxon>Eurotiomycetidae</taxon>
        <taxon>Eurotiales</taxon>
        <taxon>Aspergillaceae</taxon>
        <taxon>Aspergillus</taxon>
        <taxon>Aspergillus subgen. Circumdati</taxon>
    </lineage>
</organism>
<sequence>MCLFISSSSIVGYRLTLVKQWQLQVLCPRTISWGGLQLVVVLTVVLINVWRRGVELGISAVFLSSSKYRNLYILVF</sequence>
<dbReference type="VEuPathDB" id="FungiDB:ASPFODRAFT_328894"/>
<evidence type="ECO:0000313" key="2">
    <source>
        <dbReference type="Proteomes" id="UP000184063"/>
    </source>
</evidence>
<gene>
    <name evidence="1" type="ORF">ASPFODRAFT_328894</name>
</gene>
<dbReference type="EMBL" id="KV878247">
    <property type="protein sequence ID" value="OJZ82633.1"/>
    <property type="molecule type" value="Genomic_DNA"/>
</dbReference>
<protein>
    <submittedName>
        <fullName evidence="1">Uncharacterized protein</fullName>
    </submittedName>
</protein>
<evidence type="ECO:0000313" key="1">
    <source>
        <dbReference type="EMBL" id="OJZ82633.1"/>
    </source>
</evidence>
<dbReference type="AlphaFoldDB" id="A0A1M3T7G9"/>
<name>A0A1M3T7G9_ASPLC</name>